<proteinExistence type="predicted"/>
<gene>
    <name evidence="1" type="ORF">I593_02505</name>
</gene>
<organism evidence="1 2">
    <name type="scientific">Acinetobacter tandoii DSM 14970 = CIP 107469</name>
    <dbReference type="NCBI Taxonomy" id="1120927"/>
    <lineage>
        <taxon>Bacteria</taxon>
        <taxon>Pseudomonadati</taxon>
        <taxon>Pseudomonadota</taxon>
        <taxon>Gammaproteobacteria</taxon>
        <taxon>Moraxellales</taxon>
        <taxon>Moraxellaceae</taxon>
        <taxon>Acinetobacter</taxon>
    </lineage>
</organism>
<name>R9B2L7_9GAMM</name>
<reference evidence="1 2" key="1">
    <citation type="submission" date="2013-03" db="EMBL/GenBank/DDBJ databases">
        <title>The Genome Sequence of Acinetobacter tandoii CIP 107469.</title>
        <authorList>
            <consortium name="The Broad Institute Genome Sequencing Platform"/>
            <consortium name="The Broad Institute Genome Sequencing Center for Infectious Disease"/>
            <person name="Cerqueira G."/>
            <person name="Feldgarden M."/>
            <person name="Courvalin P."/>
            <person name="Perichon B."/>
            <person name="Grillot-Courvalin C."/>
            <person name="Clermont D."/>
            <person name="Rocha E."/>
            <person name="Yoon E.-J."/>
            <person name="Nemec A."/>
            <person name="Walker B."/>
            <person name="Young S.K."/>
            <person name="Zeng Q."/>
            <person name="Gargeya S."/>
            <person name="Fitzgerald M."/>
            <person name="Haas B."/>
            <person name="Abouelleil A."/>
            <person name="Alvarado L."/>
            <person name="Arachchi H.M."/>
            <person name="Berlin A.M."/>
            <person name="Chapman S.B."/>
            <person name="Dewar J."/>
            <person name="Goldberg J."/>
            <person name="Griggs A."/>
            <person name="Gujja S."/>
            <person name="Hansen M."/>
            <person name="Howarth C."/>
            <person name="Imamovic A."/>
            <person name="Larimer J."/>
            <person name="McCowan C."/>
            <person name="Murphy C."/>
            <person name="Neiman D."/>
            <person name="Pearson M."/>
            <person name="Priest M."/>
            <person name="Roberts A."/>
            <person name="Saif S."/>
            <person name="Shea T."/>
            <person name="Sisk P."/>
            <person name="Sykes S."/>
            <person name="Wortman J."/>
            <person name="Nusbaum C."/>
            <person name="Birren B."/>
        </authorList>
    </citation>
    <scope>NUCLEOTIDE SEQUENCE [LARGE SCALE GENOMIC DNA]</scope>
    <source>
        <strain evidence="1 2">CIP 107469</strain>
    </source>
</reference>
<dbReference type="PATRIC" id="fig|1120927.3.peg.2440"/>
<comment type="caution">
    <text evidence="1">The sequence shown here is derived from an EMBL/GenBank/DDBJ whole genome shotgun (WGS) entry which is preliminary data.</text>
</comment>
<accession>R9B2L7</accession>
<sequence>MGRNARGILEYAKTITWFDYLFNEAKKLKHLNITNDYKFYKFMYSNSKHSPEDKLFKKYKFGLSTPQKSWKESTEKNIPGATCIIQHPIWDIENTKFTSNKIINDMHNLSSDIRSYVISDGLGCPQPICYPTLEKIISFENLDAIYSIYLLYQWGLIINNYELCNYCAIALEKNLETLLLNISYLHRSHIFLFDIIFDKIRKISYRGLTIADVTNINWRLLRAKNWISDIRMNSYVSEYELFKKSVISEKFKNKEIYISNSDSLILHAKIATDPNDLITLNLNKFFPSHIILYSN</sequence>
<dbReference type="AlphaFoldDB" id="R9B2L7"/>
<evidence type="ECO:0000313" key="1">
    <source>
        <dbReference type="EMBL" id="EOR06636.1"/>
    </source>
</evidence>
<evidence type="ECO:0000313" key="2">
    <source>
        <dbReference type="Proteomes" id="UP000016201"/>
    </source>
</evidence>
<dbReference type="OrthoDB" id="6706139at2"/>
<dbReference type="Proteomes" id="UP000016201">
    <property type="component" value="Unassembled WGS sequence"/>
</dbReference>
<protein>
    <submittedName>
        <fullName evidence="1">Uncharacterized protein</fullName>
    </submittedName>
</protein>
<keyword evidence="2" id="KW-1185">Reference proteome</keyword>
<dbReference type="RefSeq" id="WP_016167544.1">
    <property type="nucleotide sequence ID" value="NZ_JHZG01000004.1"/>
</dbReference>
<dbReference type="EMBL" id="AQFM01000039">
    <property type="protein sequence ID" value="EOR06636.1"/>
    <property type="molecule type" value="Genomic_DNA"/>
</dbReference>